<proteinExistence type="predicted"/>
<keyword evidence="3" id="KW-1185">Reference proteome</keyword>
<evidence type="ECO:0000313" key="2">
    <source>
        <dbReference type="EMBL" id="GBP26956.1"/>
    </source>
</evidence>
<evidence type="ECO:0000256" key="1">
    <source>
        <dbReference type="SAM" id="MobiDB-lite"/>
    </source>
</evidence>
<dbReference type="Proteomes" id="UP000299102">
    <property type="component" value="Unassembled WGS sequence"/>
</dbReference>
<feature type="compositionally biased region" description="Basic residues" evidence="1">
    <location>
        <begin position="77"/>
        <end position="92"/>
    </location>
</feature>
<name>A0A4C1ULV5_EUMVA</name>
<protein>
    <submittedName>
        <fullName evidence="2">Uncharacterized protein</fullName>
    </submittedName>
</protein>
<comment type="caution">
    <text evidence="2">The sequence shown here is derived from an EMBL/GenBank/DDBJ whole genome shotgun (WGS) entry which is preliminary data.</text>
</comment>
<accession>A0A4C1ULV5</accession>
<dbReference type="AlphaFoldDB" id="A0A4C1ULV5"/>
<feature type="region of interest" description="Disordered" evidence="1">
    <location>
        <begin position="50"/>
        <end position="104"/>
    </location>
</feature>
<evidence type="ECO:0000313" key="3">
    <source>
        <dbReference type="Proteomes" id="UP000299102"/>
    </source>
</evidence>
<gene>
    <name evidence="2" type="ORF">EVAR_95742_1</name>
</gene>
<dbReference type="EMBL" id="BGZK01000187">
    <property type="protein sequence ID" value="GBP26956.1"/>
    <property type="molecule type" value="Genomic_DNA"/>
</dbReference>
<reference evidence="2 3" key="1">
    <citation type="journal article" date="2019" name="Commun. Biol.">
        <title>The bagworm genome reveals a unique fibroin gene that provides high tensile strength.</title>
        <authorList>
            <person name="Kono N."/>
            <person name="Nakamura H."/>
            <person name="Ohtoshi R."/>
            <person name="Tomita M."/>
            <person name="Numata K."/>
            <person name="Arakawa K."/>
        </authorList>
    </citation>
    <scope>NUCLEOTIDE SEQUENCE [LARGE SCALE GENOMIC DNA]</scope>
</reference>
<sequence length="104" mass="11669">MESLEPEILTLPGYRLAFVPPATPPTVTQAAVKTIGESLVSRQRAEYLSAPAHGGRAPGAYGVRPRRQRRRLESRLSRRRTIRGSSRAHARRPGPTYTEKYRFA</sequence>
<organism evidence="2 3">
    <name type="scientific">Eumeta variegata</name>
    <name type="common">Bagworm moth</name>
    <name type="synonym">Eumeta japonica</name>
    <dbReference type="NCBI Taxonomy" id="151549"/>
    <lineage>
        <taxon>Eukaryota</taxon>
        <taxon>Metazoa</taxon>
        <taxon>Ecdysozoa</taxon>
        <taxon>Arthropoda</taxon>
        <taxon>Hexapoda</taxon>
        <taxon>Insecta</taxon>
        <taxon>Pterygota</taxon>
        <taxon>Neoptera</taxon>
        <taxon>Endopterygota</taxon>
        <taxon>Lepidoptera</taxon>
        <taxon>Glossata</taxon>
        <taxon>Ditrysia</taxon>
        <taxon>Tineoidea</taxon>
        <taxon>Psychidae</taxon>
        <taxon>Oiketicinae</taxon>
        <taxon>Eumeta</taxon>
    </lineage>
</organism>